<dbReference type="GO" id="GO:0005524">
    <property type="term" value="F:ATP binding"/>
    <property type="evidence" value="ECO:0007669"/>
    <property type="project" value="UniProtKB-UniRule"/>
</dbReference>
<dbReference type="SUPFAM" id="SSF46785">
    <property type="entry name" value="Winged helix' DNA-binding domain"/>
    <property type="match status" value="1"/>
</dbReference>
<gene>
    <name evidence="18" type="ORF">ABT57_01265</name>
</gene>
<comment type="subcellular location">
    <subcellularLocation>
        <location evidence="1">Cell membrane</location>
        <topology evidence="1">Multi-pass membrane protein</topology>
    </subcellularLocation>
</comment>
<dbReference type="PANTHER" id="PTHR22683:SF41">
    <property type="entry name" value="DNA TRANSLOCASE FTSK"/>
    <property type="match status" value="1"/>
</dbReference>
<feature type="transmembrane region" description="Helical" evidence="16">
    <location>
        <begin position="69"/>
        <end position="102"/>
    </location>
</feature>
<dbReference type="InterPro" id="IPR050206">
    <property type="entry name" value="FtsK/SpoIIIE/SftA"/>
</dbReference>
<dbReference type="GO" id="GO:0005886">
    <property type="term" value="C:plasma membrane"/>
    <property type="evidence" value="ECO:0007669"/>
    <property type="project" value="UniProtKB-SubCell"/>
</dbReference>
<name>A0A0J1HIH1_9GAMM</name>
<dbReference type="InterPro" id="IPR002543">
    <property type="entry name" value="FtsK_dom"/>
</dbReference>
<keyword evidence="10 16" id="KW-1133">Transmembrane helix</keyword>
<dbReference type="InterPro" id="IPR036390">
    <property type="entry name" value="WH_DNA-bd_sf"/>
</dbReference>
<feature type="compositionally biased region" description="Low complexity" evidence="15">
    <location>
        <begin position="376"/>
        <end position="410"/>
    </location>
</feature>
<evidence type="ECO:0000256" key="16">
    <source>
        <dbReference type="SAM" id="Phobius"/>
    </source>
</evidence>
<dbReference type="Pfam" id="PF13491">
    <property type="entry name" value="FtsK_4TM"/>
    <property type="match status" value="1"/>
</dbReference>
<feature type="region of interest" description="Disordered" evidence="15">
    <location>
        <begin position="642"/>
        <end position="661"/>
    </location>
</feature>
<dbReference type="InterPro" id="IPR025199">
    <property type="entry name" value="FtsK_4TM"/>
</dbReference>
<evidence type="ECO:0000256" key="8">
    <source>
        <dbReference type="ARBA" id="ARBA00022829"/>
    </source>
</evidence>
<dbReference type="InterPro" id="IPR018541">
    <property type="entry name" value="Ftsk_gamma"/>
</dbReference>
<keyword evidence="8" id="KW-0159">Chromosome partition</keyword>
<dbReference type="CDD" id="cd01127">
    <property type="entry name" value="TrwB_TraG_TraD_VirD4"/>
    <property type="match status" value="1"/>
</dbReference>
<dbReference type="InterPro" id="IPR036388">
    <property type="entry name" value="WH-like_DNA-bd_sf"/>
</dbReference>
<dbReference type="PANTHER" id="PTHR22683">
    <property type="entry name" value="SPORULATION PROTEIN RELATED"/>
    <property type="match status" value="1"/>
</dbReference>
<evidence type="ECO:0000256" key="4">
    <source>
        <dbReference type="ARBA" id="ARBA00022475"/>
    </source>
</evidence>
<keyword evidence="5 18" id="KW-0132">Cell division</keyword>
<evidence type="ECO:0000256" key="11">
    <source>
        <dbReference type="ARBA" id="ARBA00023125"/>
    </source>
</evidence>
<reference evidence="18 19" key="1">
    <citation type="submission" date="2015-05" db="EMBL/GenBank/DDBJ databases">
        <title>Photobacterium galathea sp. nov.</title>
        <authorList>
            <person name="Machado H."/>
            <person name="Gram L."/>
        </authorList>
    </citation>
    <scope>NUCLEOTIDE SEQUENCE [LARGE SCALE GENOMIC DNA]</scope>
    <source>
        <strain evidence="18 19">DSM 22954</strain>
    </source>
</reference>
<feature type="compositionally biased region" description="Polar residues" evidence="15">
    <location>
        <begin position="433"/>
        <end position="449"/>
    </location>
</feature>
<feature type="binding site" evidence="14">
    <location>
        <begin position="862"/>
        <end position="869"/>
    </location>
    <ligand>
        <name>ATP</name>
        <dbReference type="ChEBI" id="CHEBI:30616"/>
    </ligand>
</feature>
<dbReference type="Pfam" id="PF01580">
    <property type="entry name" value="FtsK_SpoIIIE"/>
    <property type="match status" value="1"/>
</dbReference>
<evidence type="ECO:0000256" key="3">
    <source>
        <dbReference type="ARBA" id="ARBA00020887"/>
    </source>
</evidence>
<feature type="region of interest" description="Disordered" evidence="15">
    <location>
        <begin position="365"/>
        <end position="498"/>
    </location>
</feature>
<dbReference type="EMBL" id="LDOU01000002">
    <property type="protein sequence ID" value="KLV11411.1"/>
    <property type="molecule type" value="Genomic_DNA"/>
</dbReference>
<dbReference type="SUPFAM" id="SSF52540">
    <property type="entry name" value="P-loop containing nucleoside triphosphate hydrolases"/>
    <property type="match status" value="1"/>
</dbReference>
<evidence type="ECO:0000313" key="19">
    <source>
        <dbReference type="Proteomes" id="UP000035909"/>
    </source>
</evidence>
<dbReference type="Pfam" id="PF09397">
    <property type="entry name" value="FtsK_gamma"/>
    <property type="match status" value="1"/>
</dbReference>
<dbReference type="InterPro" id="IPR041027">
    <property type="entry name" value="FtsK_alpha"/>
</dbReference>
<feature type="transmembrane region" description="Helical" evidence="16">
    <location>
        <begin position="170"/>
        <end position="191"/>
    </location>
</feature>
<evidence type="ECO:0000256" key="12">
    <source>
        <dbReference type="ARBA" id="ARBA00023136"/>
    </source>
</evidence>
<feature type="transmembrane region" description="Helical" evidence="16">
    <location>
        <begin position="142"/>
        <end position="163"/>
    </location>
</feature>
<feature type="transmembrane region" description="Helical" evidence="16">
    <location>
        <begin position="27"/>
        <end position="49"/>
    </location>
</feature>
<evidence type="ECO:0000256" key="13">
    <source>
        <dbReference type="ARBA" id="ARBA00023306"/>
    </source>
</evidence>
<evidence type="ECO:0000256" key="15">
    <source>
        <dbReference type="SAM" id="MobiDB-lite"/>
    </source>
</evidence>
<feature type="region of interest" description="Disordered" evidence="15">
    <location>
        <begin position="550"/>
        <end position="583"/>
    </location>
</feature>
<comment type="caution">
    <text evidence="18">The sequence shown here is derived from an EMBL/GenBank/DDBJ whole genome shotgun (WGS) entry which is preliminary data.</text>
</comment>
<dbReference type="InterPro" id="IPR027417">
    <property type="entry name" value="P-loop_NTPase"/>
</dbReference>
<keyword evidence="4" id="KW-1003">Cell membrane</keyword>
<evidence type="ECO:0000256" key="10">
    <source>
        <dbReference type="ARBA" id="ARBA00022989"/>
    </source>
</evidence>
<dbReference type="Gene3D" id="1.10.10.10">
    <property type="entry name" value="Winged helix-like DNA-binding domain superfamily/Winged helix DNA-binding domain"/>
    <property type="match status" value="1"/>
</dbReference>
<accession>A0A0J1HIH1</accession>
<feature type="compositionally biased region" description="Acidic residues" evidence="15">
    <location>
        <begin position="651"/>
        <end position="661"/>
    </location>
</feature>
<feature type="domain" description="FtsK" evidence="17">
    <location>
        <begin position="845"/>
        <end position="1058"/>
    </location>
</feature>
<evidence type="ECO:0000256" key="2">
    <source>
        <dbReference type="ARBA" id="ARBA00006474"/>
    </source>
</evidence>
<keyword evidence="6 16" id="KW-0812">Transmembrane</keyword>
<evidence type="ECO:0000256" key="9">
    <source>
        <dbReference type="ARBA" id="ARBA00022840"/>
    </source>
</evidence>
<keyword evidence="11" id="KW-0238">DNA-binding</keyword>
<feature type="compositionally biased region" description="Polar residues" evidence="15">
    <location>
        <begin position="472"/>
        <end position="498"/>
    </location>
</feature>
<dbReference type="STRING" id="320778.ABT57_01265"/>
<evidence type="ECO:0000256" key="14">
    <source>
        <dbReference type="PROSITE-ProRule" id="PRU00289"/>
    </source>
</evidence>
<evidence type="ECO:0000256" key="6">
    <source>
        <dbReference type="ARBA" id="ARBA00022692"/>
    </source>
</evidence>
<dbReference type="AlphaFoldDB" id="A0A0J1HIH1"/>
<dbReference type="Proteomes" id="UP000035909">
    <property type="component" value="Unassembled WGS sequence"/>
</dbReference>
<feature type="region of interest" description="Disordered" evidence="15">
    <location>
        <begin position="1186"/>
        <end position="1206"/>
    </location>
</feature>
<dbReference type="Gene3D" id="3.40.50.300">
    <property type="entry name" value="P-loop containing nucleotide triphosphate hydrolases"/>
    <property type="match status" value="1"/>
</dbReference>
<dbReference type="Pfam" id="PF17854">
    <property type="entry name" value="FtsK_alpha"/>
    <property type="match status" value="1"/>
</dbReference>
<dbReference type="SMART" id="SM00843">
    <property type="entry name" value="Ftsk_gamma"/>
    <property type="match status" value="1"/>
</dbReference>
<evidence type="ECO:0000259" key="17">
    <source>
        <dbReference type="PROSITE" id="PS50901"/>
    </source>
</evidence>
<evidence type="ECO:0000256" key="5">
    <source>
        <dbReference type="ARBA" id="ARBA00022618"/>
    </source>
</evidence>
<feature type="compositionally biased region" description="Basic and acidic residues" evidence="15">
    <location>
        <begin position="560"/>
        <end position="570"/>
    </location>
</feature>
<dbReference type="PATRIC" id="fig|320778.3.peg.264"/>
<dbReference type="GO" id="GO:0007059">
    <property type="term" value="P:chromosome segregation"/>
    <property type="evidence" value="ECO:0007669"/>
    <property type="project" value="UniProtKB-KW"/>
</dbReference>
<dbReference type="FunFam" id="3.40.50.300:FF:000209">
    <property type="entry name" value="Cell division protein FtsK"/>
    <property type="match status" value="1"/>
</dbReference>
<keyword evidence="19" id="KW-1185">Reference proteome</keyword>
<keyword evidence="9 14" id="KW-0067">ATP-binding</keyword>
<feature type="compositionally biased region" description="Low complexity" evidence="15">
    <location>
        <begin position="450"/>
        <end position="471"/>
    </location>
</feature>
<sequence length="1206" mass="129837">MVTSECFLRKVKGKKQPIIRLSGGQRLLESFLIVGILAAIFIMIALLSFNPADPSWSQTAWEGPVQNKAGALGALVADTLLFTLGSLAYPLPAVIILTAWVLFRRREQPLKLDYMIYGTRLLGLLVLFVASCGLADLNFDDIWYFSSGGVIGDVVSNMALPLFNLLGATLVLMFAWAVGFTLFTGISWLNIVDFLGENTLKSMAGMLNKVRSDRSETLTPFAADIPDEHQTEFGKQLIQQMATEPDADDVLLASSSDAQAAKAAKQAEDRHVFARKEPQFGEPGQAADPLLSSPAAKAEHGAGSEPMIVMPERRLRQPVQPQQPGAGQAVAAQVPQPAMVQGVNASVAQAPQATAPQTMISQVHAPQTHAAQVKASQPQQTQPQTGTHTSPSPVQPVSSQPVAMQQPQAMHPHGQAVATPEPVRPSERPSAVPQVQPQTVSASTAPSAIQPSTSHQSAAQQSATQQNASLQNTQPQSTAQPNTPQLNTSHSGVSPSGVATATSVIESASSLQPTQQAKGMTIADLERELERDENFTVYVEDSDALLKASEAEMSASEPSTEPHRYPEPRNESSYSEPELDQEPSQLLSEVYTPENEPAYSSSVHTQPVTTATQSVTETSFAAAPMPSSEIEIGVQDGMSELERAEQHASVDSDDDYDDDFDDAQSDADLSDEEAFLKKIRDAQKAQAHAAGLDNPFLMKREEDLPVPTTPMPTIELLQPARQTVQPATEEELKQTAMLVESKLADYKIKAKVVGVYPGPVITRYELDLAPGVKVSRISGLAKDLARALSASAVRVVEVIPGKPYVGLELPNVSRETVYMSEVIASDNFQHKKGALPIVLGYDIAGEAVVADLSKMPHLLVAGTTGSGKSVGVNVMILSLLYKCKPEDCRFIMIDPKMLELSIYEGIPHLLTEVVTDMKDAGNALRWCVGEMERRYKLMAACGVRNLAGFNAKLKEAAAAGHPIHDPLWRPGDSMDEYPPLLEKMPSIVVIVDEFADLMMVVGKKVEELIARLAQKARAAGIHLVLATQRPSVDVITGLIKANIPSRMAFTVSTKTDSRTILDQGGAESLLGMGDMLYLPAGQNHPIRVHGAFASDDDVHNVVNDWKARGKPQYIEGILDTDQGADGLLPGEAPVAGDDDLDQLFDEVAQFVAESRRGSVSGVQRRFKIGYNRAARIVEQLEAHGIVSAPGHNGNREVLAPPPPPRD</sequence>
<evidence type="ECO:0000313" key="18">
    <source>
        <dbReference type="EMBL" id="KLV11411.1"/>
    </source>
</evidence>
<keyword evidence="13" id="KW-0131">Cell cycle</keyword>
<feature type="compositionally biased region" description="Low complexity" evidence="15">
    <location>
        <begin position="550"/>
        <end position="559"/>
    </location>
</feature>
<comment type="similarity">
    <text evidence="2">Belongs to the FtsK/SpoIIIE/SftA family.</text>
</comment>
<keyword evidence="12 16" id="KW-0472">Membrane</keyword>
<proteinExistence type="inferred from homology"/>
<protein>
    <recommendedName>
        <fullName evidence="3">DNA translocase FtsK</fullName>
    </recommendedName>
</protein>
<feature type="transmembrane region" description="Helical" evidence="16">
    <location>
        <begin position="114"/>
        <end position="136"/>
    </location>
</feature>
<dbReference type="GO" id="GO:0003677">
    <property type="term" value="F:DNA binding"/>
    <property type="evidence" value="ECO:0007669"/>
    <property type="project" value="UniProtKB-KW"/>
</dbReference>
<feature type="region of interest" description="Disordered" evidence="15">
    <location>
        <begin position="279"/>
        <end position="302"/>
    </location>
</feature>
<organism evidence="18 19">
    <name type="scientific">Photobacterium ganghwense</name>
    <dbReference type="NCBI Taxonomy" id="320778"/>
    <lineage>
        <taxon>Bacteria</taxon>
        <taxon>Pseudomonadati</taxon>
        <taxon>Pseudomonadota</taxon>
        <taxon>Gammaproteobacteria</taxon>
        <taxon>Vibrionales</taxon>
        <taxon>Vibrionaceae</taxon>
        <taxon>Photobacterium</taxon>
    </lineage>
</organism>
<keyword evidence="7 14" id="KW-0547">Nucleotide-binding</keyword>
<dbReference type="Gene3D" id="3.30.980.40">
    <property type="match status" value="1"/>
</dbReference>
<dbReference type="PROSITE" id="PS50901">
    <property type="entry name" value="FTSK"/>
    <property type="match status" value="1"/>
</dbReference>
<evidence type="ECO:0000256" key="7">
    <source>
        <dbReference type="ARBA" id="ARBA00022741"/>
    </source>
</evidence>
<evidence type="ECO:0000256" key="1">
    <source>
        <dbReference type="ARBA" id="ARBA00004651"/>
    </source>
</evidence>
<dbReference type="GO" id="GO:0051301">
    <property type="term" value="P:cell division"/>
    <property type="evidence" value="ECO:0007669"/>
    <property type="project" value="UniProtKB-KW"/>
</dbReference>